<evidence type="ECO:0000313" key="1">
    <source>
        <dbReference type="EMBL" id="QXP44103.1"/>
    </source>
</evidence>
<name>A0AAE7SQP7_9CAUD</name>
<accession>A0AAE7SQP7</accession>
<reference evidence="1" key="1">
    <citation type="submission" date="2021-06" db="EMBL/GenBank/DDBJ databases">
        <authorList>
            <person name="Nair S."/>
        </authorList>
    </citation>
    <scope>NUCLEOTIDE SEQUENCE</scope>
</reference>
<evidence type="ECO:0000313" key="2">
    <source>
        <dbReference type="Proteomes" id="UP000827160"/>
    </source>
</evidence>
<proteinExistence type="predicted"/>
<protein>
    <submittedName>
        <fullName evidence="1">Uncharacterized protein</fullName>
    </submittedName>
</protein>
<keyword evidence="2" id="KW-1185">Reference proteome</keyword>
<organism evidence="1 2">
    <name type="scientific">Stappia phage SI01</name>
    <dbReference type="NCBI Taxonomy" id="2847766"/>
    <lineage>
        <taxon>Viruses</taxon>
        <taxon>Duplodnaviria</taxon>
        <taxon>Heunggongvirae</taxon>
        <taxon>Uroviricota</taxon>
        <taxon>Caudoviricetes</taxon>
        <taxon>Autographivirales</taxon>
        <taxon>Dunnvirinae</taxon>
        <taxon>Songlingvirus</taxon>
        <taxon>Songlingvirus SI01</taxon>
    </lineage>
</organism>
<sequence length="98" mass="10691">MSENTVSANPARVEFPRDQWGFTSALRKYGLLVASAVRGDEKKLELFLITLGILAQHAQARFPGDVADKNRRLAASGVVRAQAEPVAPVENTVTENKE</sequence>
<dbReference type="Proteomes" id="UP000827160">
    <property type="component" value="Segment"/>
</dbReference>
<dbReference type="EMBL" id="MZ462995">
    <property type="protein sequence ID" value="QXP44103.1"/>
    <property type="molecule type" value="Genomic_DNA"/>
</dbReference>